<evidence type="ECO:0000313" key="1">
    <source>
        <dbReference type="EMBL" id="SFG23711.1"/>
    </source>
</evidence>
<dbReference type="Proteomes" id="UP000198623">
    <property type="component" value="Unassembled WGS sequence"/>
</dbReference>
<evidence type="ECO:0000313" key="2">
    <source>
        <dbReference type="Proteomes" id="UP000198623"/>
    </source>
</evidence>
<gene>
    <name evidence="1" type="ORF">SAMN05216175_104250</name>
</gene>
<keyword evidence="2" id="KW-1185">Reference proteome</keyword>
<reference evidence="2" key="1">
    <citation type="submission" date="2016-10" db="EMBL/GenBank/DDBJ databases">
        <authorList>
            <person name="Varghese N."/>
            <person name="Submissions S."/>
        </authorList>
    </citation>
    <scope>NUCLEOTIDE SEQUENCE [LARGE SCALE GENOMIC DNA]</scope>
    <source>
        <strain evidence="2">CGMCC 1.10971</strain>
    </source>
</reference>
<name>A0A1I2QDN1_9GAMM</name>
<dbReference type="EMBL" id="FOOU01000004">
    <property type="protein sequence ID" value="SFG23711.1"/>
    <property type="molecule type" value="Genomic_DNA"/>
</dbReference>
<proteinExistence type="predicted"/>
<protein>
    <submittedName>
        <fullName evidence="1">Uncharacterized protein</fullName>
    </submittedName>
</protein>
<sequence length="36" mass="4084">MLALNYGHTVRNIGYPRVVWHLNCKLTIQRVGGGDM</sequence>
<dbReference type="AlphaFoldDB" id="A0A1I2QDN1"/>
<accession>A0A1I2QDN1</accession>
<organism evidence="1 2">
    <name type="scientific">Neptunomonas qingdaonensis</name>
    <dbReference type="NCBI Taxonomy" id="1045558"/>
    <lineage>
        <taxon>Bacteria</taxon>
        <taxon>Pseudomonadati</taxon>
        <taxon>Pseudomonadota</taxon>
        <taxon>Gammaproteobacteria</taxon>
        <taxon>Oceanospirillales</taxon>
        <taxon>Oceanospirillaceae</taxon>
        <taxon>Neptunomonas</taxon>
    </lineage>
</organism>